<accession>A0A9J6DC06</accession>
<gene>
    <name evidence="4" type="ORF">HPB51_020299</name>
</gene>
<dbReference type="SUPFAM" id="SSF117281">
    <property type="entry name" value="Kelch motif"/>
    <property type="match status" value="1"/>
</dbReference>
<dbReference type="PANTHER" id="PTHR46344">
    <property type="entry name" value="OS02G0202900 PROTEIN"/>
    <property type="match status" value="1"/>
</dbReference>
<proteinExistence type="predicted"/>
<dbReference type="Gene3D" id="2.120.10.80">
    <property type="entry name" value="Kelch-type beta propeller"/>
    <property type="match status" value="1"/>
</dbReference>
<dbReference type="AlphaFoldDB" id="A0A9J6DC06"/>
<dbReference type="VEuPathDB" id="VectorBase:LOC119187549"/>
<dbReference type="SMART" id="SM00612">
    <property type="entry name" value="Kelch"/>
    <property type="match status" value="1"/>
</dbReference>
<protein>
    <recommendedName>
        <fullName evidence="6">Kelch repeat protein</fullName>
    </recommendedName>
</protein>
<comment type="caution">
    <text evidence="4">The sequence shown here is derived from an EMBL/GenBank/DDBJ whole genome shotgun (WGS) entry which is preliminary data.</text>
</comment>
<dbReference type="Proteomes" id="UP000821866">
    <property type="component" value="Chromosome 8"/>
</dbReference>
<name>A0A9J6DC06_RHIMP</name>
<organism evidence="4 5">
    <name type="scientific">Rhipicephalus microplus</name>
    <name type="common">Cattle tick</name>
    <name type="synonym">Boophilus microplus</name>
    <dbReference type="NCBI Taxonomy" id="6941"/>
    <lineage>
        <taxon>Eukaryota</taxon>
        <taxon>Metazoa</taxon>
        <taxon>Ecdysozoa</taxon>
        <taxon>Arthropoda</taxon>
        <taxon>Chelicerata</taxon>
        <taxon>Arachnida</taxon>
        <taxon>Acari</taxon>
        <taxon>Parasitiformes</taxon>
        <taxon>Ixodida</taxon>
        <taxon>Ixodoidea</taxon>
        <taxon>Ixodidae</taxon>
        <taxon>Rhipicephalinae</taxon>
        <taxon>Rhipicephalus</taxon>
        <taxon>Boophilus</taxon>
    </lineage>
</organism>
<keyword evidence="1" id="KW-0880">Kelch repeat</keyword>
<keyword evidence="3" id="KW-0812">Transmembrane</keyword>
<keyword evidence="5" id="KW-1185">Reference proteome</keyword>
<dbReference type="InterPro" id="IPR006652">
    <property type="entry name" value="Kelch_1"/>
</dbReference>
<evidence type="ECO:0000256" key="2">
    <source>
        <dbReference type="ARBA" id="ARBA00022737"/>
    </source>
</evidence>
<evidence type="ECO:0000256" key="3">
    <source>
        <dbReference type="SAM" id="Phobius"/>
    </source>
</evidence>
<keyword evidence="3" id="KW-1133">Transmembrane helix</keyword>
<evidence type="ECO:0008006" key="6">
    <source>
        <dbReference type="Google" id="ProtNLM"/>
    </source>
</evidence>
<evidence type="ECO:0000313" key="4">
    <source>
        <dbReference type="EMBL" id="KAH8019600.1"/>
    </source>
</evidence>
<keyword evidence="2" id="KW-0677">Repeat</keyword>
<evidence type="ECO:0000313" key="5">
    <source>
        <dbReference type="Proteomes" id="UP000821866"/>
    </source>
</evidence>
<reference evidence="4" key="2">
    <citation type="submission" date="2021-09" db="EMBL/GenBank/DDBJ databases">
        <authorList>
            <person name="Jia N."/>
            <person name="Wang J."/>
            <person name="Shi W."/>
            <person name="Du L."/>
            <person name="Sun Y."/>
            <person name="Zhan W."/>
            <person name="Jiang J."/>
            <person name="Wang Q."/>
            <person name="Zhang B."/>
            <person name="Ji P."/>
            <person name="Sakyi L.B."/>
            <person name="Cui X."/>
            <person name="Yuan T."/>
            <person name="Jiang B."/>
            <person name="Yang W."/>
            <person name="Lam T.T.-Y."/>
            <person name="Chang Q."/>
            <person name="Ding S."/>
            <person name="Wang X."/>
            <person name="Zhu J."/>
            <person name="Ruan X."/>
            <person name="Zhao L."/>
            <person name="Wei J."/>
            <person name="Que T."/>
            <person name="Du C."/>
            <person name="Cheng J."/>
            <person name="Dai P."/>
            <person name="Han X."/>
            <person name="Huang E."/>
            <person name="Gao Y."/>
            <person name="Liu J."/>
            <person name="Shao H."/>
            <person name="Ye R."/>
            <person name="Li L."/>
            <person name="Wei W."/>
            <person name="Wang X."/>
            <person name="Wang C."/>
            <person name="Huo Q."/>
            <person name="Li W."/>
            <person name="Guo W."/>
            <person name="Chen H."/>
            <person name="Chen S."/>
            <person name="Zhou L."/>
            <person name="Zhou L."/>
            <person name="Ni X."/>
            <person name="Tian J."/>
            <person name="Zhou Y."/>
            <person name="Sheng Y."/>
            <person name="Liu T."/>
            <person name="Pan Y."/>
            <person name="Xia L."/>
            <person name="Li J."/>
            <person name="Zhao F."/>
            <person name="Cao W."/>
        </authorList>
    </citation>
    <scope>NUCLEOTIDE SEQUENCE</scope>
    <source>
        <strain evidence="4">Rmic-2018</strain>
        <tissue evidence="4">Larvae</tissue>
    </source>
</reference>
<reference evidence="4" key="1">
    <citation type="journal article" date="2020" name="Cell">
        <title>Large-Scale Comparative Analyses of Tick Genomes Elucidate Their Genetic Diversity and Vector Capacities.</title>
        <authorList>
            <consortium name="Tick Genome and Microbiome Consortium (TIGMIC)"/>
            <person name="Jia N."/>
            <person name="Wang J."/>
            <person name="Shi W."/>
            <person name="Du L."/>
            <person name="Sun Y."/>
            <person name="Zhan W."/>
            <person name="Jiang J.F."/>
            <person name="Wang Q."/>
            <person name="Zhang B."/>
            <person name="Ji P."/>
            <person name="Bell-Sakyi L."/>
            <person name="Cui X.M."/>
            <person name="Yuan T.T."/>
            <person name="Jiang B.G."/>
            <person name="Yang W.F."/>
            <person name="Lam T.T."/>
            <person name="Chang Q.C."/>
            <person name="Ding S.J."/>
            <person name="Wang X.J."/>
            <person name="Zhu J.G."/>
            <person name="Ruan X.D."/>
            <person name="Zhao L."/>
            <person name="Wei J.T."/>
            <person name="Ye R.Z."/>
            <person name="Que T.C."/>
            <person name="Du C.H."/>
            <person name="Zhou Y.H."/>
            <person name="Cheng J.X."/>
            <person name="Dai P.F."/>
            <person name="Guo W.B."/>
            <person name="Han X.H."/>
            <person name="Huang E.J."/>
            <person name="Li L.F."/>
            <person name="Wei W."/>
            <person name="Gao Y.C."/>
            <person name="Liu J.Z."/>
            <person name="Shao H.Z."/>
            <person name="Wang X."/>
            <person name="Wang C.C."/>
            <person name="Yang T.C."/>
            <person name="Huo Q.B."/>
            <person name="Li W."/>
            <person name="Chen H.Y."/>
            <person name="Chen S.E."/>
            <person name="Zhou L.G."/>
            <person name="Ni X.B."/>
            <person name="Tian J.H."/>
            <person name="Sheng Y."/>
            <person name="Liu T."/>
            <person name="Pan Y.S."/>
            <person name="Xia L.Y."/>
            <person name="Li J."/>
            <person name="Zhao F."/>
            <person name="Cao W.C."/>
        </authorList>
    </citation>
    <scope>NUCLEOTIDE SEQUENCE</scope>
    <source>
        <strain evidence="4">Rmic-2018</strain>
    </source>
</reference>
<dbReference type="Pfam" id="PF01344">
    <property type="entry name" value="Kelch_1"/>
    <property type="match status" value="1"/>
</dbReference>
<evidence type="ECO:0000256" key="1">
    <source>
        <dbReference type="ARBA" id="ARBA00022441"/>
    </source>
</evidence>
<feature type="transmembrane region" description="Helical" evidence="3">
    <location>
        <begin position="6"/>
        <end position="26"/>
    </location>
</feature>
<dbReference type="PANTHER" id="PTHR46344:SF27">
    <property type="entry name" value="KELCH REPEAT SUPERFAMILY PROTEIN"/>
    <property type="match status" value="1"/>
</dbReference>
<dbReference type="InterPro" id="IPR015915">
    <property type="entry name" value="Kelch-typ_b-propeller"/>
</dbReference>
<dbReference type="EMBL" id="JABSTU010000010">
    <property type="protein sequence ID" value="KAH8019600.1"/>
    <property type="molecule type" value="Genomic_DNA"/>
</dbReference>
<sequence length="150" mass="16807">MPHAKSNFAAVVLDGFIYVIGGFNGIRMVQLVERYDIATRRWFTAAELSTNCSASAACVVEDVTNPDVVVCIHSHDSVRQYAQRLPLMINVVDLAVRRFDTIGAEERRELGPLDSIGVLKNATRPATCRRTESRQIRHQKLNVQKRGRGK</sequence>
<keyword evidence="3" id="KW-0472">Membrane</keyword>